<dbReference type="PANTHER" id="PTHR32083">
    <property type="entry name" value="CILIA AND FLAGELLA-ASSOCIATED PROTEIN 58-RELATED"/>
    <property type="match status" value="1"/>
</dbReference>
<dbReference type="InterPro" id="IPR049270">
    <property type="entry name" value="CFAP58_CC"/>
</dbReference>
<evidence type="ECO:0000313" key="6">
    <source>
        <dbReference type="Proteomes" id="UP001212152"/>
    </source>
</evidence>
<feature type="coiled-coil region" evidence="2">
    <location>
        <begin position="641"/>
        <end position="839"/>
    </location>
</feature>
<feature type="compositionally biased region" description="Basic and acidic residues" evidence="3">
    <location>
        <begin position="134"/>
        <end position="146"/>
    </location>
</feature>
<dbReference type="Pfam" id="PF21771">
    <property type="entry name" value="CFAP58_CC"/>
    <property type="match status" value="1"/>
</dbReference>
<dbReference type="EMBL" id="JADGJQ010000021">
    <property type="protein sequence ID" value="KAJ3179295.1"/>
    <property type="molecule type" value="Genomic_DNA"/>
</dbReference>
<feature type="compositionally biased region" description="Basic and acidic residues" evidence="3">
    <location>
        <begin position="1043"/>
        <end position="1052"/>
    </location>
</feature>
<feature type="compositionally biased region" description="Acidic residues" evidence="3">
    <location>
        <begin position="1016"/>
        <end position="1042"/>
    </location>
</feature>
<feature type="domain" description="Cilia- and flagella-associated protein 58 central coiled coil" evidence="4">
    <location>
        <begin position="504"/>
        <end position="805"/>
    </location>
</feature>
<feature type="coiled-coil region" evidence="2">
    <location>
        <begin position="284"/>
        <end position="402"/>
    </location>
</feature>
<evidence type="ECO:0000313" key="5">
    <source>
        <dbReference type="EMBL" id="KAJ3179295.1"/>
    </source>
</evidence>
<feature type="compositionally biased region" description="Low complexity" evidence="3">
    <location>
        <begin position="990"/>
        <end position="1003"/>
    </location>
</feature>
<gene>
    <name evidence="5" type="ORF">HDU87_002904</name>
</gene>
<dbReference type="AlphaFoldDB" id="A0AAD5XQX1"/>
<feature type="region of interest" description="Disordered" evidence="3">
    <location>
        <begin position="1"/>
        <end position="146"/>
    </location>
</feature>
<feature type="compositionally biased region" description="Low complexity" evidence="3">
    <location>
        <begin position="37"/>
        <end position="48"/>
    </location>
</feature>
<keyword evidence="1 2" id="KW-0175">Coiled coil</keyword>
<comment type="caution">
    <text evidence="5">The sequence shown here is derived from an EMBL/GenBank/DDBJ whole genome shotgun (WGS) entry which is preliminary data.</text>
</comment>
<organism evidence="5 6">
    <name type="scientific">Geranomyces variabilis</name>
    <dbReference type="NCBI Taxonomy" id="109894"/>
    <lineage>
        <taxon>Eukaryota</taxon>
        <taxon>Fungi</taxon>
        <taxon>Fungi incertae sedis</taxon>
        <taxon>Chytridiomycota</taxon>
        <taxon>Chytridiomycota incertae sedis</taxon>
        <taxon>Chytridiomycetes</taxon>
        <taxon>Spizellomycetales</taxon>
        <taxon>Powellomycetaceae</taxon>
        <taxon>Geranomyces</taxon>
    </lineage>
</organism>
<sequence length="1061" mass="120095">MSSRKGRRASLSTGSAVAREGPRGGSASASIAEDVVSGAQEEGASGSSHPTPVDAGAIEAPPEAIGDATDSSRNTDAAPNPRSPPRDSVLADAAPAAASTAPAEGASADGSVPGDPTVGAPPGIAADPPPPEETAIKDLPGAEDKTHHDSQYVAMELEYDSTWQEIAEDATLNTFRIEYEKMHRAVARSRDHIEKLFGQYERTYTDYRVHLAQTQDAKESSVHDQQLIKSLKAQILKAEETVESSNKREESGKEDLRQLRLEVANLNTTLKQGVGLSSNQEKALAELLSAKEQSTKELDEELEKIVHLRNSIANVSERIKSADQQKRELEHEIYDLRDRSASKKADIDAELRNKERLERDLRELRVVVAVKSQEVRGKQDSVNRATDDISILESQIRSQKQMTEKLIKDEENLTARTIQLQEEADSQMTLTSQLIDENRITAAELARREAELLKNTTEVKKVARIKEALGKKIQASEEQRLEAELERKGIRGECEATLDEIERMKRQTDLHKKAIDDLTRERDILEENHHKAQTELHGHGQMILLSKQTRHNIELDIARYDKELSDQEKKIRQLETERDNYIAESVRLQTSFVAGIQEIKAKEIELFDFKKRTVQADTKLKHQQNLYEAVQSDRNLHSKHLIEAQAEISKMKRKLKIMNFQINGFKEDINSKNQALAAEAAEFARLQKDIEVITEEINTLQHQNELGQSYIRTQANEASKLNQFVKEAEMERSRQENALNILVTERDNLSNQLIRQNEELAKVYNSLKLQQVSLLHSEKHYASQIGLLNETRREISDLRRKRAVLKSEDDSFAEARETARLLENDLLTEQMRIKALEDKLRYPINVHRWRKLEGKNPKAFDMIQLLHSLQRKLISKAKEESDKEQMIYSKEMLYLYLKSLLAKQVGPEALEQIEEYREILTDKDQQFRHMGTELNMYQAQLREHRYAISQLDKNMETIKRQYVRKNRGTLAAVPLLRKGRFDPRFPAGSLPALPAAADPLVPSDHSDSPSPAPDAEGVDADEQPAEANGDDNEVGNEPDEDSTIERREEMPREAAMVDIVQ</sequence>
<feature type="region of interest" description="Disordered" evidence="3">
    <location>
        <begin position="990"/>
        <end position="1061"/>
    </location>
</feature>
<evidence type="ECO:0000256" key="2">
    <source>
        <dbReference type="SAM" id="Coils"/>
    </source>
</evidence>
<feature type="coiled-coil region" evidence="2">
    <location>
        <begin position="466"/>
        <end position="591"/>
    </location>
</feature>
<feature type="compositionally biased region" description="Low complexity" evidence="3">
    <location>
        <begin position="91"/>
        <end position="109"/>
    </location>
</feature>
<dbReference type="GO" id="GO:0005856">
    <property type="term" value="C:cytoskeleton"/>
    <property type="evidence" value="ECO:0007669"/>
    <property type="project" value="TreeGrafter"/>
</dbReference>
<dbReference type="Proteomes" id="UP001212152">
    <property type="component" value="Unassembled WGS sequence"/>
</dbReference>
<accession>A0AAD5XQX1</accession>
<name>A0AAD5XQX1_9FUNG</name>
<evidence type="ECO:0000256" key="3">
    <source>
        <dbReference type="SAM" id="MobiDB-lite"/>
    </source>
</evidence>
<dbReference type="PANTHER" id="PTHR32083:SF0">
    <property type="entry name" value="CILIA AND FLAGELLA-ASSOCIATED PROTEIN 58"/>
    <property type="match status" value="1"/>
</dbReference>
<evidence type="ECO:0000259" key="4">
    <source>
        <dbReference type="Pfam" id="PF21771"/>
    </source>
</evidence>
<proteinExistence type="predicted"/>
<evidence type="ECO:0000256" key="1">
    <source>
        <dbReference type="ARBA" id="ARBA00023054"/>
    </source>
</evidence>
<protein>
    <recommendedName>
        <fullName evidence="4">Cilia- and flagella-associated protein 58 central coiled coil domain-containing protein</fullName>
    </recommendedName>
</protein>
<keyword evidence="6" id="KW-1185">Reference proteome</keyword>
<reference evidence="5" key="1">
    <citation type="submission" date="2020-05" db="EMBL/GenBank/DDBJ databases">
        <title>Phylogenomic resolution of chytrid fungi.</title>
        <authorList>
            <person name="Stajich J.E."/>
            <person name="Amses K."/>
            <person name="Simmons R."/>
            <person name="Seto K."/>
            <person name="Myers J."/>
            <person name="Bonds A."/>
            <person name="Quandt C.A."/>
            <person name="Barry K."/>
            <person name="Liu P."/>
            <person name="Grigoriev I."/>
            <person name="Longcore J.E."/>
            <person name="James T.Y."/>
        </authorList>
    </citation>
    <scope>NUCLEOTIDE SEQUENCE</scope>
    <source>
        <strain evidence="5">JEL0379</strain>
    </source>
</reference>